<reference evidence="2" key="5">
    <citation type="journal article" date="2021" name="G3 (Bethesda)">
        <title>Aegilops tauschii genome assembly Aet v5.0 features greater sequence contiguity and improved annotation.</title>
        <authorList>
            <person name="Wang L."/>
            <person name="Zhu T."/>
            <person name="Rodriguez J.C."/>
            <person name="Deal K.R."/>
            <person name="Dubcovsky J."/>
            <person name="McGuire P.E."/>
            <person name="Lux T."/>
            <person name="Spannagl M."/>
            <person name="Mayer K.F.X."/>
            <person name="Baldrich P."/>
            <person name="Meyers B.C."/>
            <person name="Huo N."/>
            <person name="Gu Y.Q."/>
            <person name="Zhou H."/>
            <person name="Devos K.M."/>
            <person name="Bennetzen J.L."/>
            <person name="Unver T."/>
            <person name="Budak H."/>
            <person name="Gulick P.J."/>
            <person name="Galiba G."/>
            <person name="Kalapos B."/>
            <person name="Nelson D.R."/>
            <person name="Li P."/>
            <person name="You F.M."/>
            <person name="Luo M.C."/>
            <person name="Dvorak J."/>
        </authorList>
    </citation>
    <scope>NUCLEOTIDE SEQUENCE [LARGE SCALE GENOMIC DNA]</scope>
    <source>
        <strain evidence="2">cv. AL8/78</strain>
    </source>
</reference>
<reference evidence="3" key="1">
    <citation type="journal article" date="2014" name="Science">
        <title>Ancient hybridizations among the ancestral genomes of bread wheat.</title>
        <authorList>
            <consortium name="International Wheat Genome Sequencing Consortium,"/>
            <person name="Marcussen T."/>
            <person name="Sandve S.R."/>
            <person name="Heier L."/>
            <person name="Spannagl M."/>
            <person name="Pfeifer M."/>
            <person name="Jakobsen K.S."/>
            <person name="Wulff B.B."/>
            <person name="Steuernagel B."/>
            <person name="Mayer K.F."/>
            <person name="Olsen O.A."/>
        </authorList>
    </citation>
    <scope>NUCLEOTIDE SEQUENCE [LARGE SCALE GENOMIC DNA]</scope>
    <source>
        <strain evidence="3">cv. AL8/78</strain>
    </source>
</reference>
<feature type="region of interest" description="Disordered" evidence="1">
    <location>
        <begin position="149"/>
        <end position="190"/>
    </location>
</feature>
<proteinExistence type="predicted"/>
<dbReference type="EnsemblPlants" id="AET4Gv20123400.3">
    <property type="protein sequence ID" value="AET4Gv20123400.3"/>
    <property type="gene ID" value="AET4Gv20123400"/>
</dbReference>
<keyword evidence="3" id="KW-1185">Reference proteome</keyword>
<name>A0A453HA99_AEGTS</name>
<dbReference type="AlphaFoldDB" id="A0A453HA99"/>
<feature type="region of interest" description="Disordered" evidence="1">
    <location>
        <begin position="1"/>
        <end position="42"/>
    </location>
</feature>
<accession>A0A453HA99</accession>
<organism evidence="2 3">
    <name type="scientific">Aegilops tauschii subsp. strangulata</name>
    <name type="common">Goatgrass</name>
    <dbReference type="NCBI Taxonomy" id="200361"/>
    <lineage>
        <taxon>Eukaryota</taxon>
        <taxon>Viridiplantae</taxon>
        <taxon>Streptophyta</taxon>
        <taxon>Embryophyta</taxon>
        <taxon>Tracheophyta</taxon>
        <taxon>Spermatophyta</taxon>
        <taxon>Magnoliopsida</taxon>
        <taxon>Liliopsida</taxon>
        <taxon>Poales</taxon>
        <taxon>Poaceae</taxon>
        <taxon>BOP clade</taxon>
        <taxon>Pooideae</taxon>
        <taxon>Triticodae</taxon>
        <taxon>Triticeae</taxon>
        <taxon>Triticinae</taxon>
        <taxon>Aegilops</taxon>
    </lineage>
</organism>
<evidence type="ECO:0000256" key="1">
    <source>
        <dbReference type="SAM" id="MobiDB-lite"/>
    </source>
</evidence>
<dbReference type="Gramene" id="AET4Gv20123400.3">
    <property type="protein sequence ID" value="AET4Gv20123400.3"/>
    <property type="gene ID" value="AET4Gv20123400"/>
</dbReference>
<dbReference type="Proteomes" id="UP000015105">
    <property type="component" value="Chromosome 4D"/>
</dbReference>
<reference evidence="2" key="4">
    <citation type="submission" date="2019-03" db="UniProtKB">
        <authorList>
            <consortium name="EnsemblPlants"/>
        </authorList>
    </citation>
    <scope>IDENTIFICATION</scope>
</reference>
<reference evidence="3" key="2">
    <citation type="journal article" date="2017" name="Nat. Plants">
        <title>The Aegilops tauschii genome reveals multiple impacts of transposons.</title>
        <authorList>
            <person name="Zhao G."/>
            <person name="Zou C."/>
            <person name="Li K."/>
            <person name="Wang K."/>
            <person name="Li T."/>
            <person name="Gao L."/>
            <person name="Zhang X."/>
            <person name="Wang H."/>
            <person name="Yang Z."/>
            <person name="Liu X."/>
            <person name="Jiang W."/>
            <person name="Mao L."/>
            <person name="Kong X."/>
            <person name="Jiao Y."/>
            <person name="Jia J."/>
        </authorList>
    </citation>
    <scope>NUCLEOTIDE SEQUENCE [LARGE SCALE GENOMIC DNA]</scope>
    <source>
        <strain evidence="3">cv. AL8/78</strain>
    </source>
</reference>
<sequence>HRRTGKQNLGHPNPGGNPSIPRSNPAHLPPPFPPAAGAAATAAPGRTMLLVSQAANGSLSARRLPSKPLASRRGANPYPLFAGPRVARRRLALSGAADARDAPRRASASPPAHAAAGEGPSGSPAAAEDPVLLGVSDDRVPLEGVIQVERPGQADAQSKLVSYAASGRRGSALPPDLLRDWEAQPWPARA</sequence>
<evidence type="ECO:0000313" key="3">
    <source>
        <dbReference type="Proteomes" id="UP000015105"/>
    </source>
</evidence>
<evidence type="ECO:0000313" key="2">
    <source>
        <dbReference type="EnsemblPlants" id="AET4Gv20123400.3"/>
    </source>
</evidence>
<reference evidence="2" key="3">
    <citation type="journal article" date="2017" name="Nature">
        <title>Genome sequence of the progenitor of the wheat D genome Aegilops tauschii.</title>
        <authorList>
            <person name="Luo M.C."/>
            <person name="Gu Y.Q."/>
            <person name="Puiu D."/>
            <person name="Wang H."/>
            <person name="Twardziok S.O."/>
            <person name="Deal K.R."/>
            <person name="Huo N."/>
            <person name="Zhu T."/>
            <person name="Wang L."/>
            <person name="Wang Y."/>
            <person name="McGuire P.E."/>
            <person name="Liu S."/>
            <person name="Long H."/>
            <person name="Ramasamy R.K."/>
            <person name="Rodriguez J.C."/>
            <person name="Van S.L."/>
            <person name="Yuan L."/>
            <person name="Wang Z."/>
            <person name="Xia Z."/>
            <person name="Xiao L."/>
            <person name="Anderson O.D."/>
            <person name="Ouyang S."/>
            <person name="Liang Y."/>
            <person name="Zimin A.V."/>
            <person name="Pertea G."/>
            <person name="Qi P."/>
            <person name="Bennetzen J.L."/>
            <person name="Dai X."/>
            <person name="Dawson M.W."/>
            <person name="Muller H.G."/>
            <person name="Kugler K."/>
            <person name="Rivarola-Duarte L."/>
            <person name="Spannagl M."/>
            <person name="Mayer K.F.X."/>
            <person name="Lu F.H."/>
            <person name="Bevan M.W."/>
            <person name="Leroy P."/>
            <person name="Li P."/>
            <person name="You F.M."/>
            <person name="Sun Q."/>
            <person name="Liu Z."/>
            <person name="Lyons E."/>
            <person name="Wicker T."/>
            <person name="Salzberg S.L."/>
            <person name="Devos K.M."/>
            <person name="Dvorak J."/>
        </authorList>
    </citation>
    <scope>NUCLEOTIDE SEQUENCE [LARGE SCALE GENOMIC DNA]</scope>
    <source>
        <strain evidence="2">cv. AL8/78</strain>
    </source>
</reference>
<feature type="region of interest" description="Disordered" evidence="1">
    <location>
        <begin position="57"/>
        <end position="134"/>
    </location>
</feature>
<feature type="compositionally biased region" description="Low complexity" evidence="1">
    <location>
        <begin position="105"/>
        <end position="128"/>
    </location>
</feature>
<protein>
    <submittedName>
        <fullName evidence="2">Uncharacterized protein</fullName>
    </submittedName>
</protein>